<keyword evidence="3" id="KW-0408">Iron</keyword>
<evidence type="ECO:0000313" key="7">
    <source>
        <dbReference type="Proteomes" id="UP000826709"/>
    </source>
</evidence>
<dbReference type="Gene3D" id="3.20.20.70">
    <property type="entry name" value="Aldolase class I"/>
    <property type="match status" value="1"/>
</dbReference>
<reference evidence="6" key="2">
    <citation type="submission" date="2019-03" db="EMBL/GenBank/DDBJ databases">
        <authorList>
            <person name="Chen S.-C."/>
            <person name="Wu S.-Y."/>
            <person name="Lai M.-C."/>
        </authorList>
    </citation>
    <scope>NUCLEOTIDE SEQUENCE</scope>
    <source>
        <strain evidence="6">ML15</strain>
    </source>
</reference>
<dbReference type="SFLD" id="SFLDS00029">
    <property type="entry name" value="Radical_SAM"/>
    <property type="match status" value="1"/>
</dbReference>
<dbReference type="KEGG" id="mfk:E2N92_11570"/>
<evidence type="ECO:0000313" key="6">
    <source>
        <dbReference type="EMBL" id="QYZ80016.1"/>
    </source>
</evidence>
<dbReference type="RefSeq" id="WP_220681324.1">
    <property type="nucleotide sequence ID" value="NZ_CP037968.1"/>
</dbReference>
<dbReference type="Proteomes" id="UP000826709">
    <property type="component" value="Chromosome"/>
</dbReference>
<evidence type="ECO:0000256" key="2">
    <source>
        <dbReference type="ARBA" id="ARBA00022723"/>
    </source>
</evidence>
<dbReference type="GO" id="GO:0003824">
    <property type="term" value="F:catalytic activity"/>
    <property type="evidence" value="ECO:0007669"/>
    <property type="project" value="InterPro"/>
</dbReference>
<dbReference type="CDD" id="cd01335">
    <property type="entry name" value="Radical_SAM"/>
    <property type="match status" value="1"/>
</dbReference>
<dbReference type="InterPro" id="IPR013785">
    <property type="entry name" value="Aldolase_TIM"/>
</dbReference>
<keyword evidence="2" id="KW-0479">Metal-binding</keyword>
<feature type="domain" description="Radical SAM core" evidence="5">
    <location>
        <begin position="43"/>
        <end position="262"/>
    </location>
</feature>
<evidence type="ECO:0000256" key="1">
    <source>
        <dbReference type="ARBA" id="ARBA00022691"/>
    </source>
</evidence>
<keyword evidence="1" id="KW-0949">S-adenosyl-L-methionine</keyword>
<sequence length="381" mass="41670">MVQKRWIKRTVGKAEIYYDRTNGAIHTFPPHDDMGADEVWVPPKGHPLAPLRLYYDPTYRCNLSCRHCITRSSPTADASGELNFEQACTLLSECAQAGVLDVAITGGEPFVYRQIFPLIAHARACGMNVMISTNGLLVSKEVAARLAKLGVLDVRVSFEGAEKINDSVRGKGTYQKALRAVSNLIETENHTVVRLTLSGRSEEHLEDLFTDLAACGVREVKASAIKEVGRAADPENADLLGYTADLESAQRLQRLGALFGIEVQLSSDDFPLTPREAKDNKLRFDEGSNCGAGFATAYVSPYGEVLPCSSMPHVVLGNVASEGFMEAWTGERARRFRELVANCGTQLLCKAPCFSAKNVDLAMRPRSNGYSQSFSKMADKP</sequence>
<protein>
    <submittedName>
        <fullName evidence="6">Radical SAM protein</fullName>
    </submittedName>
</protein>
<dbReference type="GO" id="GO:0046872">
    <property type="term" value="F:metal ion binding"/>
    <property type="evidence" value="ECO:0007669"/>
    <property type="project" value="UniProtKB-KW"/>
</dbReference>
<gene>
    <name evidence="6" type="ORF">E2N92_11570</name>
</gene>
<dbReference type="SFLD" id="SFLDG01067">
    <property type="entry name" value="SPASM/twitch_domain_containing"/>
    <property type="match status" value="1"/>
</dbReference>
<keyword evidence="7" id="KW-1185">Reference proteome</keyword>
<dbReference type="OrthoDB" id="30736at2157"/>
<dbReference type="InterPro" id="IPR050377">
    <property type="entry name" value="Radical_SAM_PqqE_MftC-like"/>
</dbReference>
<dbReference type="CDD" id="cd21109">
    <property type="entry name" value="SPASM"/>
    <property type="match status" value="1"/>
</dbReference>
<dbReference type="InterPro" id="IPR023885">
    <property type="entry name" value="4Fe4S-binding_SPASM_dom"/>
</dbReference>
<organism evidence="6 7">
    <name type="scientific">Methanofollis formosanus</name>
    <dbReference type="NCBI Taxonomy" id="299308"/>
    <lineage>
        <taxon>Archaea</taxon>
        <taxon>Methanobacteriati</taxon>
        <taxon>Methanobacteriota</taxon>
        <taxon>Stenosarchaea group</taxon>
        <taxon>Methanomicrobia</taxon>
        <taxon>Methanomicrobiales</taxon>
        <taxon>Methanomicrobiaceae</taxon>
        <taxon>Methanofollis</taxon>
    </lineage>
</organism>
<dbReference type="EMBL" id="CP037968">
    <property type="protein sequence ID" value="QYZ80016.1"/>
    <property type="molecule type" value="Genomic_DNA"/>
</dbReference>
<accession>A0A8G1A2U6</accession>
<dbReference type="GO" id="GO:0051536">
    <property type="term" value="F:iron-sulfur cluster binding"/>
    <property type="evidence" value="ECO:0007669"/>
    <property type="project" value="UniProtKB-KW"/>
</dbReference>
<dbReference type="PANTHER" id="PTHR11228:SF7">
    <property type="entry name" value="PQQA PEPTIDE CYCLASE"/>
    <property type="match status" value="1"/>
</dbReference>
<dbReference type="InterPro" id="IPR058240">
    <property type="entry name" value="rSAM_sf"/>
</dbReference>
<dbReference type="PANTHER" id="PTHR11228">
    <property type="entry name" value="RADICAL SAM DOMAIN PROTEIN"/>
    <property type="match status" value="1"/>
</dbReference>
<dbReference type="Pfam" id="PF13186">
    <property type="entry name" value="SPASM"/>
    <property type="match status" value="1"/>
</dbReference>
<dbReference type="AlphaFoldDB" id="A0A8G1A2U6"/>
<dbReference type="PROSITE" id="PS51918">
    <property type="entry name" value="RADICAL_SAM"/>
    <property type="match status" value="1"/>
</dbReference>
<name>A0A8G1A2U6_9EURY</name>
<evidence type="ECO:0000259" key="5">
    <source>
        <dbReference type="PROSITE" id="PS51918"/>
    </source>
</evidence>
<dbReference type="InterPro" id="IPR006638">
    <property type="entry name" value="Elp3/MiaA/NifB-like_rSAM"/>
</dbReference>
<evidence type="ECO:0000256" key="3">
    <source>
        <dbReference type="ARBA" id="ARBA00023004"/>
    </source>
</evidence>
<dbReference type="InterPro" id="IPR007197">
    <property type="entry name" value="rSAM"/>
</dbReference>
<evidence type="ECO:0000256" key="4">
    <source>
        <dbReference type="ARBA" id="ARBA00023014"/>
    </source>
</evidence>
<dbReference type="SMART" id="SM00729">
    <property type="entry name" value="Elp3"/>
    <property type="match status" value="1"/>
</dbReference>
<reference evidence="6" key="1">
    <citation type="journal article" date="2005" name="Int. J. Syst. Evol. Microbiol.">
        <title>Methanofollis formosanus sp. nov., isolated from a fish pond.</title>
        <authorList>
            <person name="Wu S.Y."/>
            <person name="Chen S.C."/>
            <person name="Lai M.C."/>
        </authorList>
    </citation>
    <scope>NUCLEOTIDE SEQUENCE</scope>
    <source>
        <strain evidence="6">ML15</strain>
    </source>
</reference>
<keyword evidence="4" id="KW-0411">Iron-sulfur</keyword>
<proteinExistence type="predicted"/>
<dbReference type="Pfam" id="PF04055">
    <property type="entry name" value="Radical_SAM"/>
    <property type="match status" value="1"/>
</dbReference>
<dbReference type="SUPFAM" id="SSF102114">
    <property type="entry name" value="Radical SAM enzymes"/>
    <property type="match status" value="1"/>
</dbReference>
<dbReference type="SFLD" id="SFLDG01386">
    <property type="entry name" value="main_SPASM_domain-containing"/>
    <property type="match status" value="1"/>
</dbReference>